<dbReference type="OrthoDB" id="437889at2759"/>
<dbReference type="SMART" id="SM00139">
    <property type="entry name" value="MyTH4"/>
    <property type="match status" value="1"/>
</dbReference>
<dbReference type="GO" id="GO:0005737">
    <property type="term" value="C:cytoplasm"/>
    <property type="evidence" value="ECO:0007669"/>
    <property type="project" value="TreeGrafter"/>
</dbReference>
<dbReference type="Pfam" id="PF00397">
    <property type="entry name" value="WW"/>
    <property type="match status" value="1"/>
</dbReference>
<evidence type="ECO:0000313" key="6">
    <source>
        <dbReference type="Proteomes" id="UP000271241"/>
    </source>
</evidence>
<dbReference type="InterPro" id="IPR008936">
    <property type="entry name" value="Rho_GTPase_activation_prot"/>
</dbReference>
<dbReference type="PROSITE" id="PS51016">
    <property type="entry name" value="MYTH4"/>
    <property type="match status" value="1"/>
</dbReference>
<dbReference type="Pfam" id="PF00620">
    <property type="entry name" value="RhoGAP"/>
    <property type="match status" value="1"/>
</dbReference>
<dbReference type="CDD" id="cd00201">
    <property type="entry name" value="WW"/>
    <property type="match status" value="2"/>
</dbReference>
<feature type="region of interest" description="Disordered" evidence="1">
    <location>
        <begin position="117"/>
        <end position="149"/>
    </location>
</feature>
<dbReference type="PANTHER" id="PTHR45876">
    <property type="entry name" value="FI04035P"/>
    <property type="match status" value="1"/>
</dbReference>
<dbReference type="SMART" id="SM00456">
    <property type="entry name" value="WW"/>
    <property type="match status" value="2"/>
</dbReference>
<dbReference type="GO" id="GO:0007165">
    <property type="term" value="P:signal transduction"/>
    <property type="evidence" value="ECO:0007669"/>
    <property type="project" value="InterPro"/>
</dbReference>
<dbReference type="Gene3D" id="1.10.555.10">
    <property type="entry name" value="Rho GTPase activation protein"/>
    <property type="match status" value="1"/>
</dbReference>
<feature type="region of interest" description="Disordered" evidence="1">
    <location>
        <begin position="173"/>
        <end position="209"/>
    </location>
</feature>
<accession>A0A4P9XX32</accession>
<dbReference type="InterPro" id="IPR036020">
    <property type="entry name" value="WW_dom_sf"/>
</dbReference>
<dbReference type="PROSITE" id="PS50238">
    <property type="entry name" value="RHOGAP"/>
    <property type="match status" value="1"/>
</dbReference>
<evidence type="ECO:0000259" key="2">
    <source>
        <dbReference type="PROSITE" id="PS50020"/>
    </source>
</evidence>
<dbReference type="SUPFAM" id="SSF48350">
    <property type="entry name" value="GTPase activation domain, GAP"/>
    <property type="match status" value="1"/>
</dbReference>
<sequence>MTIAPSPSLVVESLALEGPPEQWVEIEDPVSGNIFYANPATGECSWEQPVNADIKPRDPTGEWWELFDETHGLPYYYNTHTGQTDWLRPEPAFSVDTPRSSIYSETKMSEASIYSTQHTTANAPQHYRQRSNHSGGGSSDASSGKHGARLGDSVTRVLTGRCHQISCSVIDEEPDQADHASRHRADDASSMSRSGQSSRNPTSLPTDLRDDPMLQFQIDGFAKKHFAIHKKGIFRRKVPVEKMLQWTKESLKLPLLTLNKNVHRDALKIFKIIQRIMGDRQRMRGSTALDDIQWLLDRGLQQSELRDEIYVQLCKQVTNNPSRASVFKGWELMSVLAVTFPSSKNFEDYLKNFIQQHYHETDRVDILARHCYKKLMRTASAGPRGKAPTFGEIEHAKAAAFNPSVFGENLETIMEMQAKDFPDLHIPRILAFLAESILEMNGEQSEGIFRVPGDVDYVTNLKLRIEKGNYDMSGIRDPNVPASTLKFWLRDLAEPLIPGEYYRECIGNAEDPQAAFAMIEQLPEVNRRVAEYLIGFLQVFARPECSARTKMHIDNLAMVFAPSFLRCPTSNLTQIFENTRHEQAFVKTLIIHLPCQPPPVSAPSTSA</sequence>
<dbReference type="Gene3D" id="1.25.40.530">
    <property type="entry name" value="MyTH4 domain"/>
    <property type="match status" value="1"/>
</dbReference>
<feature type="domain" description="WW" evidence="2">
    <location>
        <begin position="58"/>
        <end position="91"/>
    </location>
</feature>
<gene>
    <name evidence="5" type="ORF">THASP1DRAFT_13125</name>
</gene>
<dbReference type="Pfam" id="PF00784">
    <property type="entry name" value="MyTH4"/>
    <property type="match status" value="1"/>
</dbReference>
<dbReference type="AlphaFoldDB" id="A0A4P9XX32"/>
<dbReference type="EMBL" id="KZ992463">
    <property type="protein sequence ID" value="RKP10231.1"/>
    <property type="molecule type" value="Genomic_DNA"/>
</dbReference>
<dbReference type="InterPro" id="IPR000198">
    <property type="entry name" value="RhoGAP_dom"/>
</dbReference>
<dbReference type="PROSITE" id="PS50020">
    <property type="entry name" value="WW_DOMAIN_2"/>
    <property type="match status" value="2"/>
</dbReference>
<dbReference type="Gene3D" id="2.20.70.10">
    <property type="match status" value="2"/>
</dbReference>
<keyword evidence="6" id="KW-1185">Reference proteome</keyword>
<evidence type="ECO:0000256" key="1">
    <source>
        <dbReference type="SAM" id="MobiDB-lite"/>
    </source>
</evidence>
<evidence type="ECO:0000259" key="4">
    <source>
        <dbReference type="PROSITE" id="PS51016"/>
    </source>
</evidence>
<evidence type="ECO:0000259" key="3">
    <source>
        <dbReference type="PROSITE" id="PS50238"/>
    </source>
</evidence>
<organism evidence="5 6">
    <name type="scientific">Thamnocephalis sphaerospora</name>
    <dbReference type="NCBI Taxonomy" id="78915"/>
    <lineage>
        <taxon>Eukaryota</taxon>
        <taxon>Fungi</taxon>
        <taxon>Fungi incertae sedis</taxon>
        <taxon>Zoopagomycota</taxon>
        <taxon>Zoopagomycotina</taxon>
        <taxon>Zoopagomycetes</taxon>
        <taxon>Zoopagales</taxon>
        <taxon>Sigmoideomycetaceae</taxon>
        <taxon>Thamnocephalis</taxon>
    </lineage>
</organism>
<dbReference type="SMART" id="SM00324">
    <property type="entry name" value="RhoGAP"/>
    <property type="match status" value="1"/>
</dbReference>
<dbReference type="GO" id="GO:0005856">
    <property type="term" value="C:cytoskeleton"/>
    <property type="evidence" value="ECO:0007669"/>
    <property type="project" value="InterPro"/>
</dbReference>
<feature type="compositionally biased region" description="Basic and acidic residues" evidence="1">
    <location>
        <begin position="176"/>
        <end position="187"/>
    </location>
</feature>
<dbReference type="FunFam" id="1.10.555.10:FF:000045">
    <property type="entry name" value="RhoGAP domain containing protein"/>
    <property type="match status" value="1"/>
</dbReference>
<dbReference type="SUPFAM" id="SSF51045">
    <property type="entry name" value="WW domain"/>
    <property type="match status" value="2"/>
</dbReference>
<feature type="compositionally biased region" description="Low complexity" evidence="1">
    <location>
        <begin position="188"/>
        <end position="198"/>
    </location>
</feature>
<reference evidence="6" key="1">
    <citation type="journal article" date="2018" name="Nat. Microbiol.">
        <title>Leveraging single-cell genomics to expand the fungal tree of life.</title>
        <authorList>
            <person name="Ahrendt S.R."/>
            <person name="Quandt C.A."/>
            <person name="Ciobanu D."/>
            <person name="Clum A."/>
            <person name="Salamov A."/>
            <person name="Andreopoulos B."/>
            <person name="Cheng J.F."/>
            <person name="Woyke T."/>
            <person name="Pelin A."/>
            <person name="Henrissat B."/>
            <person name="Reynolds N.K."/>
            <person name="Benny G.L."/>
            <person name="Smith M.E."/>
            <person name="James T.Y."/>
            <person name="Grigoriev I.V."/>
        </authorList>
    </citation>
    <scope>NUCLEOTIDE SEQUENCE [LARGE SCALE GENOMIC DNA]</scope>
    <source>
        <strain evidence="6">RSA 1356</strain>
    </source>
</reference>
<name>A0A4P9XX32_9FUNG</name>
<feature type="domain" description="WW" evidence="2">
    <location>
        <begin position="17"/>
        <end position="51"/>
    </location>
</feature>
<protein>
    <submittedName>
        <fullName evidence="5">Rho GTPase activation protein</fullName>
    </submittedName>
</protein>
<dbReference type="Proteomes" id="UP000271241">
    <property type="component" value="Unassembled WGS sequence"/>
</dbReference>
<feature type="domain" description="Rho-GAP" evidence="3">
    <location>
        <begin position="408"/>
        <end position="597"/>
    </location>
</feature>
<dbReference type="GO" id="GO:0005096">
    <property type="term" value="F:GTPase activator activity"/>
    <property type="evidence" value="ECO:0007669"/>
    <property type="project" value="TreeGrafter"/>
</dbReference>
<dbReference type="PANTHER" id="PTHR45876:SF8">
    <property type="entry name" value="FI04035P"/>
    <property type="match status" value="1"/>
</dbReference>
<feature type="domain" description="MyTH4" evidence="4">
    <location>
        <begin position="246"/>
        <end position="397"/>
    </location>
</feature>
<evidence type="ECO:0000313" key="5">
    <source>
        <dbReference type="EMBL" id="RKP10231.1"/>
    </source>
</evidence>
<dbReference type="InterPro" id="IPR001202">
    <property type="entry name" value="WW_dom"/>
</dbReference>
<dbReference type="InterPro" id="IPR000857">
    <property type="entry name" value="MyTH4_dom"/>
</dbReference>
<proteinExistence type="predicted"/>
<dbReference type="STRING" id="78915.A0A4P9XX32"/>
<dbReference type="InterPro" id="IPR038185">
    <property type="entry name" value="MyTH4_dom_sf"/>
</dbReference>